<name>A0ACC0KGF5_CHOFU</name>
<sequence length="1052" mass="119256">MYRTKQVKYAHQILSLTGISFERRSIIGFVELTVVPLKDNLRYIRLNAKQCRIYRVCLNDQYEANFQYCDPFLDICQADPNTRSLEVFSQCHLAAAQKIDPDHNSGELHIHVPDDAAHLVGEGRGLRIGIEFSLESPQGGMHFVVPEGEGSLVEKSAHMFTYGHSARLWFPCVDSFAEPCTWKLEFTVDETLTAVSCGELLDVVYTPDHRRKTFHYVVNTPACAPNIALAIGPFETFVDPHMNEVTHYCLPNLMQILKNTVRYLHEAFEFYEETLTTRYPYPSYKQVFVDETEDDATAYTTMSILSTHLLHSIAIIDQTYISRKAMAQAVAEQFFGCFITMQNWSDLWLAKGIPDYLCGLYSKKCFGNNEYRYWIHQELQEVVTYEEQYGGIVLDPWQPPASGARVDPKDFYFPVRNVHTMSPRYIEVMRKKSHLVLRMLEQRIGQELLLQVFNKQLSLATNAANTKIGSGMWGHLLLSTNLFVRAIFTVTGKDMAVFVDQWVRTGGHAKFQLTSVFNRKRNTVELEIRQDCVHERGIRKYVGPLLVQLQELDGTFKHTLQIENTVVKADITCHSKSRRNKKKKIPLCTGEEMPRVMRVSMLLITLHFEPTTRPLATDSPRTHSISTRSLHGLNARVRKRAALQHLDVTHRVAHLDRDSPVLWIRLDPEMSLLRSTVISQPDYQWQYQLRHERDVTAQSEAIDALHNYPEPATRKALTDTIENEQIYYKIRCRSAHCLTKVANAMISSWQGPPAMLTIFRKMFGSFSAPHIIKQNNFDNLQHYFLQKTIPVAMADYACEAAGIINKRTLPAGAQAPDVLFPRSPFARKLVGRNAFAISTAFVHQKSSGSSWTCSNITTTQRTIFRINYYKAALVDALAATITPVISVLQPGAPITADSLSADTKLVLEEITRVLNLEKVLPCYKNTVTVSCLRAIRRLQQCGHLPSIPMVFRAYAQYGQYVVLPLTPSPAAPQLARPSAAAASTRHLRVPQTLRLRVKTYVVTVNPHDDTASASTASFVSPRGNLMQTPRKFLSCCAVSVSGGELFVWIRDV</sequence>
<dbReference type="Proteomes" id="UP001064048">
    <property type="component" value="Chromosome 5"/>
</dbReference>
<evidence type="ECO:0000313" key="2">
    <source>
        <dbReference type="Proteomes" id="UP001064048"/>
    </source>
</evidence>
<reference evidence="1 2" key="1">
    <citation type="journal article" date="2022" name="Genome Biol. Evol.">
        <title>The Spruce Budworm Genome: Reconstructing the Evolutionary History of Antifreeze Proteins.</title>
        <authorList>
            <person name="Beliveau C."/>
            <person name="Gagne P."/>
            <person name="Picq S."/>
            <person name="Vernygora O."/>
            <person name="Keeling C.I."/>
            <person name="Pinkney K."/>
            <person name="Doucet D."/>
            <person name="Wen F."/>
            <person name="Johnston J.S."/>
            <person name="Maaroufi H."/>
            <person name="Boyle B."/>
            <person name="Laroche J."/>
            <person name="Dewar K."/>
            <person name="Juretic N."/>
            <person name="Blackburn G."/>
            <person name="Nisole A."/>
            <person name="Brunet B."/>
            <person name="Brandao M."/>
            <person name="Lumley L."/>
            <person name="Duan J."/>
            <person name="Quan G."/>
            <person name="Lucarotti C.J."/>
            <person name="Roe A.D."/>
            <person name="Sperling F.A.H."/>
            <person name="Levesque R.C."/>
            <person name="Cusson M."/>
        </authorList>
    </citation>
    <scope>NUCLEOTIDE SEQUENCE [LARGE SCALE GENOMIC DNA]</scope>
    <source>
        <strain evidence="1">Glfc:IPQL:Cfum</strain>
    </source>
</reference>
<evidence type="ECO:0000313" key="1">
    <source>
        <dbReference type="EMBL" id="KAI8435212.1"/>
    </source>
</evidence>
<keyword evidence="2" id="KW-1185">Reference proteome</keyword>
<comment type="caution">
    <text evidence="1">The sequence shown here is derived from an EMBL/GenBank/DDBJ whole genome shotgun (WGS) entry which is preliminary data.</text>
</comment>
<accession>A0ACC0KGF5</accession>
<proteinExistence type="predicted"/>
<dbReference type="EMBL" id="CM046105">
    <property type="protein sequence ID" value="KAI8435212.1"/>
    <property type="molecule type" value="Genomic_DNA"/>
</dbReference>
<protein>
    <submittedName>
        <fullName evidence="1">Uncharacterized protein</fullName>
    </submittedName>
</protein>
<gene>
    <name evidence="1" type="ORF">MSG28_003568</name>
</gene>
<organism evidence="1 2">
    <name type="scientific">Choristoneura fumiferana</name>
    <name type="common">Spruce budworm moth</name>
    <name type="synonym">Archips fumiferana</name>
    <dbReference type="NCBI Taxonomy" id="7141"/>
    <lineage>
        <taxon>Eukaryota</taxon>
        <taxon>Metazoa</taxon>
        <taxon>Ecdysozoa</taxon>
        <taxon>Arthropoda</taxon>
        <taxon>Hexapoda</taxon>
        <taxon>Insecta</taxon>
        <taxon>Pterygota</taxon>
        <taxon>Neoptera</taxon>
        <taxon>Endopterygota</taxon>
        <taxon>Lepidoptera</taxon>
        <taxon>Glossata</taxon>
        <taxon>Ditrysia</taxon>
        <taxon>Tortricoidea</taxon>
        <taxon>Tortricidae</taxon>
        <taxon>Tortricinae</taxon>
        <taxon>Choristoneura</taxon>
    </lineage>
</organism>